<dbReference type="OMA" id="RAMWISA"/>
<protein>
    <submittedName>
        <fullName evidence="2">Uncharacterized protein</fullName>
    </submittedName>
</protein>
<organism evidence="2">
    <name type="scientific">Nicotiana tabacum</name>
    <name type="common">Common tobacco</name>
    <dbReference type="NCBI Taxonomy" id="4097"/>
    <lineage>
        <taxon>Eukaryota</taxon>
        <taxon>Viridiplantae</taxon>
        <taxon>Streptophyta</taxon>
        <taxon>Embryophyta</taxon>
        <taxon>Tracheophyta</taxon>
        <taxon>Spermatophyta</taxon>
        <taxon>Magnoliopsida</taxon>
        <taxon>eudicotyledons</taxon>
        <taxon>Gunneridae</taxon>
        <taxon>Pentapetalae</taxon>
        <taxon>asterids</taxon>
        <taxon>lamiids</taxon>
        <taxon>Solanales</taxon>
        <taxon>Solanaceae</taxon>
        <taxon>Nicotianoideae</taxon>
        <taxon>Nicotianeae</taxon>
        <taxon>Nicotiana</taxon>
    </lineage>
</organism>
<proteinExistence type="predicted"/>
<sequence>MKYNNLEAIYENYGVSDHSPILLSTEVTRNSLPKPFRLLTVLMHEDEFSKMVQEVWSKKITGYAMYSDWQKLQILGSEAKGMNQAFNSVDKRLESLKDQVQKVQKEIDDDLFNSPLILKEKELLLQIEKWEGIQEKVYKQKSRAMWISAGDSNTRFFYAHLKARQARNRVSTICNALGHRLTDPLLVEQELISFFEGLLGTRAAELPCLDVNIARNGPCLDRE</sequence>
<dbReference type="KEGG" id="nta:107809616"/>
<reference evidence="2" key="1">
    <citation type="submission" date="2025-08" db="UniProtKB">
        <authorList>
            <consortium name="RefSeq"/>
        </authorList>
    </citation>
    <scope>IDENTIFICATION</scope>
</reference>
<feature type="coiled-coil region" evidence="1">
    <location>
        <begin position="86"/>
        <end position="113"/>
    </location>
</feature>
<accession>A0A1S4BLK0</accession>
<name>A0A1S4BLK0_TOBAC</name>
<keyword evidence="1" id="KW-0175">Coiled coil</keyword>
<dbReference type="RefSeq" id="XP_016489761.1">
    <property type="nucleotide sequence ID" value="XM_016634275.1"/>
</dbReference>
<dbReference type="PaxDb" id="4097-A0A1S4BLK0"/>
<dbReference type="OrthoDB" id="1305551at2759"/>
<evidence type="ECO:0000313" key="2">
    <source>
        <dbReference type="RefSeq" id="XP_016489761.1"/>
    </source>
</evidence>
<dbReference type="AlphaFoldDB" id="A0A1S4BLK0"/>
<evidence type="ECO:0000256" key="1">
    <source>
        <dbReference type="SAM" id="Coils"/>
    </source>
</evidence>
<gene>
    <name evidence="2" type="primary">LOC107809616</name>
</gene>